<dbReference type="EMBL" id="JBBKAM010000001">
    <property type="protein sequence ID" value="MEJ8640239.1"/>
    <property type="molecule type" value="Genomic_DNA"/>
</dbReference>
<organism evidence="1 2">
    <name type="scientific">Streptomyces caledonius</name>
    <dbReference type="NCBI Taxonomy" id="3134107"/>
    <lineage>
        <taxon>Bacteria</taxon>
        <taxon>Bacillati</taxon>
        <taxon>Actinomycetota</taxon>
        <taxon>Actinomycetes</taxon>
        <taxon>Kitasatosporales</taxon>
        <taxon>Streptomycetaceae</taxon>
        <taxon>Streptomyces</taxon>
    </lineage>
</organism>
<reference evidence="1 2" key="1">
    <citation type="submission" date="2024-03" db="EMBL/GenBank/DDBJ databases">
        <title>Novel Streptomyces species of biotechnological and ecological value are a feature of Machair soil.</title>
        <authorList>
            <person name="Prole J.R."/>
            <person name="Goodfellow M."/>
            <person name="Allenby N."/>
            <person name="Ward A.C."/>
        </authorList>
    </citation>
    <scope>NUCLEOTIDE SEQUENCE [LARGE SCALE GENOMIC DNA]</scope>
    <source>
        <strain evidence="1 2">MS1.HAVA.3</strain>
    </source>
</reference>
<gene>
    <name evidence="1" type="ORF">WKI68_00060</name>
</gene>
<keyword evidence="2" id="KW-1185">Reference proteome</keyword>
<sequence>MEHERNGFKVRAHWRNPAGSSKQVMLLGLFVFAMFVLGSKPMGGAPGEQQPVPESTVYPIKWPGWDQPVVRPQPTVSYPIVFPSAGNGR</sequence>
<accession>A0ABU8TYQ0</accession>
<comment type="caution">
    <text evidence="1">The sequence shown here is derived from an EMBL/GenBank/DDBJ whole genome shotgun (WGS) entry which is preliminary data.</text>
</comment>
<protein>
    <submittedName>
        <fullName evidence="1">Uncharacterized protein</fullName>
    </submittedName>
</protein>
<evidence type="ECO:0000313" key="1">
    <source>
        <dbReference type="EMBL" id="MEJ8640239.1"/>
    </source>
</evidence>
<proteinExistence type="predicted"/>
<name>A0ABU8TYQ0_9ACTN</name>
<evidence type="ECO:0000313" key="2">
    <source>
        <dbReference type="Proteomes" id="UP001382904"/>
    </source>
</evidence>
<dbReference type="Proteomes" id="UP001382904">
    <property type="component" value="Unassembled WGS sequence"/>
</dbReference>